<reference evidence="2" key="1">
    <citation type="submission" date="2022-01" db="EMBL/GenBank/DDBJ databases">
        <authorList>
            <person name="King R."/>
        </authorList>
    </citation>
    <scope>NUCLEOTIDE SEQUENCE</scope>
</reference>
<evidence type="ECO:0000313" key="3">
    <source>
        <dbReference type="Proteomes" id="UP001153620"/>
    </source>
</evidence>
<accession>A0A9N9RTX2</accession>
<dbReference type="InterPro" id="IPR001810">
    <property type="entry name" value="F-box_dom"/>
</dbReference>
<dbReference type="OrthoDB" id="10433437at2759"/>
<keyword evidence="3" id="KW-1185">Reference proteome</keyword>
<reference evidence="2" key="2">
    <citation type="submission" date="2022-10" db="EMBL/GenBank/DDBJ databases">
        <authorList>
            <consortium name="ENA_rothamsted_submissions"/>
            <consortium name="culmorum"/>
            <person name="King R."/>
        </authorList>
    </citation>
    <scope>NUCLEOTIDE SEQUENCE</scope>
</reference>
<sequence>MSPQKEYSGILQLPAELLIEIFSYITDHRYIPFVCHRFYQIICLMERHLCILSIKDERTLLRNEMFSSIISSHRILTGIKLRIGLNFSDLFWSRFEAIVLKLRHQINSLDITFIDVPQSIPDDFKLVNILHLLPFECPQTLRISNIDVEYLRRFISSRDIKDLTIVGAVKDQSIFMNLNLRHLTLIGPKCSINEAINTQKNLINLKLVADESTMIDNQTLSIIQKLEKLEDIDIPLIKLDSYKCIETFHSMRNLKTLNFQSNAEFAFEFCNSVMFTALTELDISVPNELLLDDILENITFNFPNLKSLGIRTPMALKIFKNLCTNSLINFESVLIENIFYGFVGITILDLHEYNLIQKNVKKLILLNHDRKVIICRNDLLRLLKLFPNIECLVLSGYFDTQNYLESLLKSMKKLKEIVIVSSVSHSTTHIMGIIKEYGNQLRLIVLQNFKSACDVENLKMFFEDQFPVIEKRNSNLVLKKNGHLMLKEFS</sequence>
<dbReference type="Gene3D" id="3.80.10.10">
    <property type="entry name" value="Ribonuclease Inhibitor"/>
    <property type="match status" value="1"/>
</dbReference>
<proteinExistence type="predicted"/>
<dbReference type="EMBL" id="OU895878">
    <property type="protein sequence ID" value="CAG9803169.1"/>
    <property type="molecule type" value="Genomic_DNA"/>
</dbReference>
<dbReference type="Pfam" id="PF00646">
    <property type="entry name" value="F-box"/>
    <property type="match status" value="1"/>
</dbReference>
<evidence type="ECO:0000313" key="2">
    <source>
        <dbReference type="EMBL" id="CAG9803169.1"/>
    </source>
</evidence>
<organism evidence="2 3">
    <name type="scientific">Chironomus riparius</name>
    <dbReference type="NCBI Taxonomy" id="315576"/>
    <lineage>
        <taxon>Eukaryota</taxon>
        <taxon>Metazoa</taxon>
        <taxon>Ecdysozoa</taxon>
        <taxon>Arthropoda</taxon>
        <taxon>Hexapoda</taxon>
        <taxon>Insecta</taxon>
        <taxon>Pterygota</taxon>
        <taxon>Neoptera</taxon>
        <taxon>Endopterygota</taxon>
        <taxon>Diptera</taxon>
        <taxon>Nematocera</taxon>
        <taxon>Chironomoidea</taxon>
        <taxon>Chironomidae</taxon>
        <taxon>Chironominae</taxon>
        <taxon>Chironomus</taxon>
    </lineage>
</organism>
<dbReference type="InterPro" id="IPR036047">
    <property type="entry name" value="F-box-like_dom_sf"/>
</dbReference>
<name>A0A9N9RTX2_9DIPT</name>
<feature type="domain" description="F-box" evidence="1">
    <location>
        <begin position="10"/>
        <end position="46"/>
    </location>
</feature>
<dbReference type="Proteomes" id="UP001153620">
    <property type="component" value="Chromosome 2"/>
</dbReference>
<dbReference type="SUPFAM" id="SSF52047">
    <property type="entry name" value="RNI-like"/>
    <property type="match status" value="1"/>
</dbReference>
<dbReference type="AlphaFoldDB" id="A0A9N9RTX2"/>
<evidence type="ECO:0000259" key="1">
    <source>
        <dbReference type="Pfam" id="PF00646"/>
    </source>
</evidence>
<protein>
    <recommendedName>
        <fullName evidence="1">F-box domain-containing protein</fullName>
    </recommendedName>
</protein>
<gene>
    <name evidence="2" type="ORF">CHIRRI_LOCUS6070</name>
</gene>
<dbReference type="Gene3D" id="1.20.1280.50">
    <property type="match status" value="1"/>
</dbReference>
<dbReference type="SUPFAM" id="SSF81383">
    <property type="entry name" value="F-box domain"/>
    <property type="match status" value="1"/>
</dbReference>
<dbReference type="InterPro" id="IPR032675">
    <property type="entry name" value="LRR_dom_sf"/>
</dbReference>